<keyword evidence="3" id="KW-0472">Membrane</keyword>
<gene>
    <name evidence="5" type="ORF">CTEN210_17003</name>
</gene>
<protein>
    <recommendedName>
        <fullName evidence="4">Peptidase M16C associated domain-containing protein</fullName>
    </recommendedName>
</protein>
<dbReference type="AlphaFoldDB" id="A0AAD3HE43"/>
<dbReference type="EMBL" id="BLLK01000069">
    <property type="protein sequence ID" value="GFH60527.1"/>
    <property type="molecule type" value="Genomic_DNA"/>
</dbReference>
<evidence type="ECO:0000313" key="6">
    <source>
        <dbReference type="Proteomes" id="UP001054902"/>
    </source>
</evidence>
<feature type="coiled-coil region" evidence="1">
    <location>
        <begin position="596"/>
        <end position="636"/>
    </location>
</feature>
<name>A0AAD3HE43_9STRA</name>
<dbReference type="Pfam" id="PF22516">
    <property type="entry name" value="PreP_C"/>
    <property type="match status" value="1"/>
</dbReference>
<evidence type="ECO:0000259" key="4">
    <source>
        <dbReference type="SMART" id="SM01264"/>
    </source>
</evidence>
<feature type="compositionally biased region" description="Basic residues" evidence="2">
    <location>
        <begin position="106"/>
        <end position="117"/>
    </location>
</feature>
<dbReference type="InterPro" id="IPR007863">
    <property type="entry name" value="Peptidase_M16_C"/>
</dbReference>
<comment type="caution">
    <text evidence="5">The sequence shown here is derived from an EMBL/GenBank/DDBJ whole genome shotgun (WGS) entry which is preliminary data.</text>
</comment>
<dbReference type="Gene3D" id="3.30.830.10">
    <property type="entry name" value="Metalloenzyme, LuxS/M16 peptidase-like"/>
    <property type="match status" value="4"/>
</dbReference>
<proteinExistence type="predicted"/>
<dbReference type="Pfam" id="PF08367">
    <property type="entry name" value="M16C_assoc"/>
    <property type="match status" value="1"/>
</dbReference>
<keyword evidence="1" id="KW-0175">Coiled coil</keyword>
<dbReference type="InterPro" id="IPR013578">
    <property type="entry name" value="Peptidase_M16C_assoc"/>
</dbReference>
<evidence type="ECO:0000313" key="5">
    <source>
        <dbReference type="EMBL" id="GFH60527.1"/>
    </source>
</evidence>
<keyword evidence="3" id="KW-1133">Transmembrane helix</keyword>
<dbReference type="GO" id="GO:0046872">
    <property type="term" value="F:metal ion binding"/>
    <property type="evidence" value="ECO:0007669"/>
    <property type="project" value="InterPro"/>
</dbReference>
<keyword evidence="3" id="KW-0812">Transmembrane</keyword>
<dbReference type="GO" id="GO:0004222">
    <property type="term" value="F:metalloendopeptidase activity"/>
    <property type="evidence" value="ECO:0007669"/>
    <property type="project" value="TreeGrafter"/>
</dbReference>
<accession>A0AAD3HE43</accession>
<dbReference type="Proteomes" id="UP001054902">
    <property type="component" value="Unassembled WGS sequence"/>
</dbReference>
<evidence type="ECO:0000256" key="1">
    <source>
        <dbReference type="SAM" id="Coils"/>
    </source>
</evidence>
<sequence length="1138" mass="128942">MRQRSTPSPFNKKNKMTSVEMKPLTLAAGTDDDVDSIDMEMEIIRRRQILKRKTSDLLDFDINVDIFPYYKRRQERKKKIMRLITAVATAILLILIASFTMFHSKSHSGPKKQPKTPKHSDAKVPEHPSFGIMRSMFLETHQAHIHVYKHKKTSAEFMAYIPNDVAQDKVFGISFRTKPTSSNGVAHILEHSVLSGSEKYKAKDPFVLLMKGSLNTYLNAMTYNDRTVYPVASRNRKDFFNLMSVYLDAVFAPRCITDEGRWVLKQEGWRYDTDADDNLEIKGVVYSEMKGVFSDPISFLNRNTDKFLYNNTYYYDSGGEPSEIPTLTQEEFVEFYNRHYHPTNSQSFVSGTAQDVMEAMHELDSYMSKYKYDLDIKKNSEIPFSIKYFDEPQSHTLQYPVKEVDDSKGQHIFQITWLLNDEHLPQSASLAFYILDYLLVGTASAPLYKRLSESGLGTEVTGNGLATGLLQYSFAMGLRGIKKSDVGKVENEIISILEDVANNGFSQDEIDAAINSIEFDLREVHTGSSPMGISIFTTALTKWNYDLLPESAIMYDEALEEVKESVKQMGSRFFQKRIRDYLLTNNHRVHITLEPSDKLEAEMIQAEKEKNAQYQKSLTKNELDEIKNQAAALKKLQDTPDSPSIVKSIPSLTIADLDRTGVEYDIEELKNVFGSQVTLTENVVDGNAGIFYIDIGIDISSLAYYNMELIPFVEEMLNEGDTKNMKRADIDNSIGKATGGIGISFELIPLYDKNVEDYRATNANKMKSVIFFRAKCTSNKTKETLDLIKELAKNSLPVDQKKAIEILERKIESFKSRVSSSGHSFASTRIHSRYDTITYLTEKLYGIEQLHSLESMLEKADKDWNSFRKRLEKVIASFSHMNPSTMVINVSGDLETITNSMDAVENFIHSLGRSESEVKDFFKMEHPWITKAKQAMKQITPHDEVISISSQVSYVGKGGTIFGPNEKISGTNCAPLEFLKKGYLWETVRAKNGAYGVMASLDKTDGFLGMVSYRDPQFMKTVEAYNGAGDYLNEQISKLSKDEIKTSIIGCINNLDGSALAPREAGWLSFLRHINGSTASRRQKWRDQILTTKKSDFHSFVKRLNEWKDKATLGSVASQSTIDDASNASLSNMNIIEL</sequence>
<dbReference type="InterPro" id="IPR011765">
    <property type="entry name" value="Pept_M16_N"/>
</dbReference>
<feature type="region of interest" description="Disordered" evidence="2">
    <location>
        <begin position="106"/>
        <end position="125"/>
    </location>
</feature>
<feature type="domain" description="Peptidase M16C associated" evidence="4">
    <location>
        <begin position="593"/>
        <end position="856"/>
    </location>
</feature>
<dbReference type="PANTHER" id="PTHR43016">
    <property type="entry name" value="PRESEQUENCE PROTEASE"/>
    <property type="match status" value="1"/>
</dbReference>
<evidence type="ECO:0000256" key="2">
    <source>
        <dbReference type="SAM" id="MobiDB-lite"/>
    </source>
</evidence>
<dbReference type="Pfam" id="PF00675">
    <property type="entry name" value="Peptidase_M16"/>
    <property type="match status" value="1"/>
</dbReference>
<feature type="transmembrane region" description="Helical" evidence="3">
    <location>
        <begin position="80"/>
        <end position="102"/>
    </location>
</feature>
<dbReference type="InterPro" id="IPR055130">
    <property type="entry name" value="PreP_C"/>
</dbReference>
<dbReference type="SUPFAM" id="SSF63411">
    <property type="entry name" value="LuxS/MPP-like metallohydrolase"/>
    <property type="match status" value="4"/>
</dbReference>
<reference evidence="5 6" key="1">
    <citation type="journal article" date="2021" name="Sci. Rep.">
        <title>The genome of the diatom Chaetoceros tenuissimus carries an ancient integrated fragment of an extant virus.</title>
        <authorList>
            <person name="Hongo Y."/>
            <person name="Kimura K."/>
            <person name="Takaki Y."/>
            <person name="Yoshida Y."/>
            <person name="Baba S."/>
            <person name="Kobayashi G."/>
            <person name="Nagasaki K."/>
            <person name="Hano T."/>
            <person name="Tomaru Y."/>
        </authorList>
    </citation>
    <scope>NUCLEOTIDE SEQUENCE [LARGE SCALE GENOMIC DNA]</scope>
    <source>
        <strain evidence="5 6">NIES-3715</strain>
    </source>
</reference>
<keyword evidence="6" id="KW-1185">Reference proteome</keyword>
<dbReference type="InterPro" id="IPR011249">
    <property type="entry name" value="Metalloenz_LuxS/M16"/>
</dbReference>
<dbReference type="PANTHER" id="PTHR43016:SF13">
    <property type="entry name" value="PRESEQUENCE PROTEASE, MITOCHONDRIAL"/>
    <property type="match status" value="1"/>
</dbReference>
<organism evidence="5 6">
    <name type="scientific">Chaetoceros tenuissimus</name>
    <dbReference type="NCBI Taxonomy" id="426638"/>
    <lineage>
        <taxon>Eukaryota</taxon>
        <taxon>Sar</taxon>
        <taxon>Stramenopiles</taxon>
        <taxon>Ochrophyta</taxon>
        <taxon>Bacillariophyta</taxon>
        <taxon>Coscinodiscophyceae</taxon>
        <taxon>Chaetocerotophycidae</taxon>
        <taxon>Chaetocerotales</taxon>
        <taxon>Chaetocerotaceae</taxon>
        <taxon>Chaetoceros</taxon>
    </lineage>
</organism>
<evidence type="ECO:0000256" key="3">
    <source>
        <dbReference type="SAM" id="Phobius"/>
    </source>
</evidence>
<dbReference type="Pfam" id="PF05193">
    <property type="entry name" value="Peptidase_M16_C"/>
    <property type="match status" value="1"/>
</dbReference>
<dbReference type="SMART" id="SM01264">
    <property type="entry name" value="M16C_associated"/>
    <property type="match status" value="1"/>
</dbReference>
<dbReference type="GO" id="GO:0016485">
    <property type="term" value="P:protein processing"/>
    <property type="evidence" value="ECO:0007669"/>
    <property type="project" value="TreeGrafter"/>
</dbReference>